<name>A0AA88B0I7_FICCA</name>
<organism evidence="1 2">
    <name type="scientific">Ficus carica</name>
    <name type="common">Common fig</name>
    <dbReference type="NCBI Taxonomy" id="3494"/>
    <lineage>
        <taxon>Eukaryota</taxon>
        <taxon>Viridiplantae</taxon>
        <taxon>Streptophyta</taxon>
        <taxon>Embryophyta</taxon>
        <taxon>Tracheophyta</taxon>
        <taxon>Spermatophyta</taxon>
        <taxon>Magnoliopsida</taxon>
        <taxon>eudicotyledons</taxon>
        <taxon>Gunneridae</taxon>
        <taxon>Pentapetalae</taxon>
        <taxon>rosids</taxon>
        <taxon>fabids</taxon>
        <taxon>Rosales</taxon>
        <taxon>Moraceae</taxon>
        <taxon>Ficeae</taxon>
        <taxon>Ficus</taxon>
    </lineage>
</organism>
<dbReference type="EMBL" id="BTGU01000054">
    <property type="protein sequence ID" value="GMN54981.1"/>
    <property type="molecule type" value="Genomic_DNA"/>
</dbReference>
<evidence type="ECO:0000313" key="2">
    <source>
        <dbReference type="Proteomes" id="UP001187192"/>
    </source>
</evidence>
<reference evidence="1" key="1">
    <citation type="submission" date="2023-07" db="EMBL/GenBank/DDBJ databases">
        <title>draft genome sequence of fig (Ficus carica).</title>
        <authorList>
            <person name="Takahashi T."/>
            <person name="Nishimura K."/>
        </authorList>
    </citation>
    <scope>NUCLEOTIDE SEQUENCE</scope>
</reference>
<protein>
    <submittedName>
        <fullName evidence="1">Uncharacterized protein</fullName>
    </submittedName>
</protein>
<evidence type="ECO:0000313" key="1">
    <source>
        <dbReference type="EMBL" id="GMN54981.1"/>
    </source>
</evidence>
<sequence length="59" mass="6657">MESSNGCSLLHEDDMAIPDWYAGDGVVEVLGFEYCNESVGDYSYLSNEMTYSCLWEEDS</sequence>
<comment type="caution">
    <text evidence="1">The sequence shown here is derived from an EMBL/GenBank/DDBJ whole genome shotgun (WGS) entry which is preliminary data.</text>
</comment>
<gene>
    <name evidence="1" type="ORF">TIFTF001_024113</name>
</gene>
<accession>A0AA88B0I7</accession>
<keyword evidence="2" id="KW-1185">Reference proteome</keyword>
<proteinExistence type="predicted"/>
<dbReference type="Proteomes" id="UP001187192">
    <property type="component" value="Unassembled WGS sequence"/>
</dbReference>
<dbReference type="AlphaFoldDB" id="A0AA88B0I7"/>